<feature type="transmembrane region" description="Helical" evidence="2">
    <location>
        <begin position="60"/>
        <end position="79"/>
    </location>
</feature>
<feature type="transmembrane region" description="Helical" evidence="2">
    <location>
        <begin position="12"/>
        <end position="30"/>
    </location>
</feature>
<reference evidence="3 4" key="1">
    <citation type="journal article" date="2019" name="Int. J. Syst. Evol. Microbiol.">
        <title>The Global Catalogue of Microorganisms (GCM) 10K type strain sequencing project: providing services to taxonomists for standard genome sequencing and annotation.</title>
        <authorList>
            <consortium name="The Broad Institute Genomics Platform"/>
            <consortium name="The Broad Institute Genome Sequencing Center for Infectious Disease"/>
            <person name="Wu L."/>
            <person name="Ma J."/>
        </authorList>
    </citation>
    <scope>NUCLEOTIDE SEQUENCE [LARGE SCALE GENOMIC DNA]</scope>
    <source>
        <strain evidence="3 4">DT72</strain>
    </source>
</reference>
<sequence>MAASASDGDLLWVGLGLSAVGVALVPVAAYRRWTAMLPWEVALFVAVPYALQSFDLLLPRSVAAFLVVPSLALAAAVEFDAFTPVEMSPEFAVAFVVTMTMAAAGAWAVVQWVSDLALGTRTLRGLQRTMWSLTAATGVGVVAGVAFAAYFRRVDRERLGFWSADASARSGSSARGASRTSPTRPARWPEANRAMGFASRTAASDRSSAGSNSRWWSSSSRASTSGASASSSTSGSRSR</sequence>
<keyword evidence="2" id="KW-1133">Transmembrane helix</keyword>
<evidence type="ECO:0000313" key="4">
    <source>
        <dbReference type="Proteomes" id="UP001596407"/>
    </source>
</evidence>
<evidence type="ECO:0000256" key="2">
    <source>
        <dbReference type="SAM" id="Phobius"/>
    </source>
</evidence>
<name>A0ABD5WIM7_9EURY</name>
<gene>
    <name evidence="3" type="ORF">ACFQJ6_01465</name>
</gene>
<dbReference type="EMBL" id="JBHSZH010000001">
    <property type="protein sequence ID" value="MFC7078992.1"/>
    <property type="molecule type" value="Genomic_DNA"/>
</dbReference>
<accession>A0ABD5WIM7</accession>
<dbReference type="AlphaFoldDB" id="A0ABD5WIM7"/>
<organism evidence="3 4">
    <name type="scientific">Halorussus caseinilyticus</name>
    <dbReference type="NCBI Taxonomy" id="3034025"/>
    <lineage>
        <taxon>Archaea</taxon>
        <taxon>Methanobacteriati</taxon>
        <taxon>Methanobacteriota</taxon>
        <taxon>Stenosarchaea group</taxon>
        <taxon>Halobacteria</taxon>
        <taxon>Halobacteriales</taxon>
        <taxon>Haladaptataceae</taxon>
        <taxon>Halorussus</taxon>
    </lineage>
</organism>
<evidence type="ECO:0000256" key="1">
    <source>
        <dbReference type="SAM" id="MobiDB-lite"/>
    </source>
</evidence>
<keyword evidence="2" id="KW-0812">Transmembrane</keyword>
<feature type="compositionally biased region" description="Low complexity" evidence="1">
    <location>
        <begin position="168"/>
        <end position="181"/>
    </location>
</feature>
<keyword evidence="4" id="KW-1185">Reference proteome</keyword>
<keyword evidence="2" id="KW-0472">Membrane</keyword>
<feature type="transmembrane region" description="Helical" evidence="2">
    <location>
        <begin position="91"/>
        <end position="110"/>
    </location>
</feature>
<protein>
    <submittedName>
        <fullName evidence="3">Uncharacterized protein</fullName>
    </submittedName>
</protein>
<feature type="region of interest" description="Disordered" evidence="1">
    <location>
        <begin position="168"/>
        <end position="239"/>
    </location>
</feature>
<feature type="transmembrane region" description="Helical" evidence="2">
    <location>
        <begin position="130"/>
        <end position="151"/>
    </location>
</feature>
<dbReference type="RefSeq" id="WP_382208522.1">
    <property type="nucleotide sequence ID" value="NZ_JBHSZH010000001.1"/>
</dbReference>
<evidence type="ECO:0000313" key="3">
    <source>
        <dbReference type="EMBL" id="MFC7078992.1"/>
    </source>
</evidence>
<dbReference type="Proteomes" id="UP001596407">
    <property type="component" value="Unassembled WGS sequence"/>
</dbReference>
<feature type="compositionally biased region" description="Low complexity" evidence="1">
    <location>
        <begin position="198"/>
        <end position="239"/>
    </location>
</feature>
<comment type="caution">
    <text evidence="3">The sequence shown here is derived from an EMBL/GenBank/DDBJ whole genome shotgun (WGS) entry which is preliminary data.</text>
</comment>
<proteinExistence type="predicted"/>
<feature type="transmembrane region" description="Helical" evidence="2">
    <location>
        <begin position="37"/>
        <end position="54"/>
    </location>
</feature>